<organism evidence="1 2">
    <name type="scientific">Nepenthes gracilis</name>
    <name type="common">Slender pitcher plant</name>
    <dbReference type="NCBI Taxonomy" id="150966"/>
    <lineage>
        <taxon>Eukaryota</taxon>
        <taxon>Viridiplantae</taxon>
        <taxon>Streptophyta</taxon>
        <taxon>Embryophyta</taxon>
        <taxon>Tracheophyta</taxon>
        <taxon>Spermatophyta</taxon>
        <taxon>Magnoliopsida</taxon>
        <taxon>eudicotyledons</taxon>
        <taxon>Gunneridae</taxon>
        <taxon>Pentapetalae</taxon>
        <taxon>Caryophyllales</taxon>
        <taxon>Nepenthaceae</taxon>
        <taxon>Nepenthes</taxon>
    </lineage>
</organism>
<protein>
    <submittedName>
        <fullName evidence="1">Uncharacterized protein</fullName>
    </submittedName>
</protein>
<reference evidence="1" key="1">
    <citation type="submission" date="2023-05" db="EMBL/GenBank/DDBJ databases">
        <title>Nepenthes gracilis genome sequencing.</title>
        <authorList>
            <person name="Fukushima K."/>
        </authorList>
    </citation>
    <scope>NUCLEOTIDE SEQUENCE</scope>
    <source>
        <strain evidence="1">SING2019-196</strain>
    </source>
</reference>
<proteinExistence type="predicted"/>
<dbReference type="AlphaFoldDB" id="A0AAD3Y7F9"/>
<gene>
    <name evidence="1" type="ORF">Nepgr_031349</name>
</gene>
<name>A0AAD3Y7F9_NEPGR</name>
<evidence type="ECO:0000313" key="2">
    <source>
        <dbReference type="Proteomes" id="UP001279734"/>
    </source>
</evidence>
<sequence length="94" mass="10163">MKQPAKGTNPAQAVCRGAHDWRWMTYEIYFPSSLVFEECLVFLGVKLNSCLFLGDVADPPRRQNFALAAGLHSLPVISSSGLNSGDVSSTSQSS</sequence>
<comment type="caution">
    <text evidence="1">The sequence shown here is derived from an EMBL/GenBank/DDBJ whole genome shotgun (WGS) entry which is preliminary data.</text>
</comment>
<evidence type="ECO:0000313" key="1">
    <source>
        <dbReference type="EMBL" id="GMH29506.1"/>
    </source>
</evidence>
<keyword evidence="2" id="KW-1185">Reference proteome</keyword>
<dbReference type="Proteomes" id="UP001279734">
    <property type="component" value="Unassembled WGS sequence"/>
</dbReference>
<accession>A0AAD3Y7F9</accession>
<dbReference type="EMBL" id="BSYO01000036">
    <property type="protein sequence ID" value="GMH29506.1"/>
    <property type="molecule type" value="Genomic_DNA"/>
</dbReference>